<evidence type="ECO:0008006" key="4">
    <source>
        <dbReference type="Google" id="ProtNLM"/>
    </source>
</evidence>
<dbReference type="Pfam" id="PF17825">
    <property type="entry name" value="DUF5587"/>
    <property type="match status" value="2"/>
</dbReference>
<dbReference type="GO" id="GO:0003697">
    <property type="term" value="F:single-stranded DNA binding"/>
    <property type="evidence" value="ECO:0000318"/>
    <property type="project" value="GO_Central"/>
</dbReference>
<protein>
    <recommendedName>
        <fullName evidence="4">Shortage in chiasmata 1</fullName>
    </recommendedName>
</protein>
<organism evidence="2 3">
    <name type="scientific">Oryzias latipes</name>
    <name type="common">Japanese rice fish</name>
    <name type="synonym">Japanese killifish</name>
    <dbReference type="NCBI Taxonomy" id="8090"/>
    <lineage>
        <taxon>Eukaryota</taxon>
        <taxon>Metazoa</taxon>
        <taxon>Chordata</taxon>
        <taxon>Craniata</taxon>
        <taxon>Vertebrata</taxon>
        <taxon>Euteleostomi</taxon>
        <taxon>Actinopterygii</taxon>
        <taxon>Neopterygii</taxon>
        <taxon>Teleostei</taxon>
        <taxon>Neoteleostei</taxon>
        <taxon>Acanthomorphata</taxon>
        <taxon>Ovalentaria</taxon>
        <taxon>Atherinomorphae</taxon>
        <taxon>Beloniformes</taxon>
        <taxon>Adrianichthyidae</taxon>
        <taxon>Oryziinae</taxon>
        <taxon>Oryzias</taxon>
    </lineage>
</organism>
<reference evidence="2" key="3">
    <citation type="submission" date="2025-09" db="UniProtKB">
        <authorList>
            <consortium name="Ensembl"/>
        </authorList>
    </citation>
    <scope>IDENTIFICATION</scope>
    <source>
        <strain evidence="2">Hd-rR</strain>
    </source>
</reference>
<dbReference type="Ensembl" id="ENSORLT00000031314.1">
    <property type="protein sequence ID" value="ENSORLP00000033921.1"/>
    <property type="gene ID" value="ENSORLG00000030010.1"/>
</dbReference>
<feature type="compositionally biased region" description="Polar residues" evidence="1">
    <location>
        <begin position="1266"/>
        <end position="1278"/>
    </location>
</feature>
<dbReference type="Proteomes" id="UP000001038">
    <property type="component" value="Chromosome 9"/>
</dbReference>
<name>A0A3B3HQH7_ORYLA</name>
<dbReference type="PANTHER" id="PTHR35668:SF1">
    <property type="entry name" value="PROTEIN SHORTAGE IN CHIASMATA 1 ORTHOLOG"/>
    <property type="match status" value="1"/>
</dbReference>
<dbReference type="GO" id="GO:0000712">
    <property type="term" value="P:resolution of meiotic recombination intermediates"/>
    <property type="evidence" value="ECO:0000318"/>
    <property type="project" value="GO_Central"/>
</dbReference>
<dbReference type="GO" id="GO:0016887">
    <property type="term" value="F:ATP hydrolysis activity"/>
    <property type="evidence" value="ECO:0007669"/>
    <property type="project" value="InterPro"/>
</dbReference>
<dbReference type="STRING" id="8090.ENSORLP00000033921"/>
<feature type="region of interest" description="Disordered" evidence="1">
    <location>
        <begin position="1261"/>
        <end position="1284"/>
    </location>
</feature>
<proteinExistence type="predicted"/>
<keyword evidence="3" id="KW-1185">Reference proteome</keyword>
<sequence>MRLQTNESFSGLRKQKNVFLDTSTPEDNFDIMADRASCVFPVIGFKALDYVFEASTSLKVTWDLLALPEPYSTGTCDLLNAHIHQLFEETYRTPLVREQVTFSSGSVLDDLREKNQSLTPLERYKAESEEEVFIPSSNPDSLKDFDRDLCVLKEPQMFCDPHQELFSKHIQPKQQGKDLSLAEDLIAVDHLPYFKRHLPSLKVKLSRLRTLPVADPLLTPGGLMISEENIFRRSASYEKLLDTDTINGQTSPFIQEDFLQESLLKEEMLLLPEVVDTPQLELPKVQSTKSFSGLWVVFPEPLDEERSVLDILRKTSTRGGSMDLFQFDLLEKSKEQESNTGLMEFSGHLAPPADLELDSVLSLSPKKRSTHIGPSVTQLQKEELSPCRLSLMSPRTRTAMETAVWKAEKHPASVERFLLAEPPTDDPAGGFQHVCEVLRLLKSEQLSCICVFDEMELQLDSEIPWMFTGRSSEFIEKLSAGQWSEPPPTTEEEMEEFTRLVPEQEEVRSILPRFTCEVPLQKESPTKVLESVNTKEEALPKEKVVEKTAPLLKNYVKTVKWSEKPLSSASADRQAHKYLKIRHEPQKDLDPLSTFMMLRSQLLLPDAALPQDSANAAVENQQTEEKELPPCTHSGGVRPVGGGIADSEDAGRQQKPHQWTSQLIVRQDGQSSRIIQVQAAESQRRAYRELLAFARPRLDSARQLGLHGPMWGDFSCLGPDQTHFLLKQQEKALCSTSADDAALLRDQELLFSQVVLIHVLVTFKELLLKCDLRTGLVYLSKAAESCADQSLKQLLRKLHVILLLAQKNQESNNKLLELQQLLAAWLHSRTSAEKILVILSVDSDENRSMILSGLSRVTGASLTCVRPEDKVKLNGASVVSSVCGCDCALVFEQHIGPDFPWTSFSLVVEFDHPGQSPWSAVCGQRSIQHLTFDTVIPDSGTGEVPWCLEDSVPYVVFVTEELLNFPLLLQTLESSFNVTVLERSPHPSLQMLGGTHSYAVITVDESTAVVIQELEELGQERASEVLVMRLTALSLQYSCCWLILFCPDGGGGAGFSSEAFNNLTLVYSSLVLFGMKSEDLDVKVLLVSEVTEVARSINRICFTAMMTSDGDPVGYLNRDWLTVIPSQEEECLSRFPCVNPLVGQLMLNRFPSLLWLLRASLPQLKELLPEVPEKVLKLFSDITSLYSTTSDPAQPSEADPPSEDLWTSGGEQMTFGDPELLCGGLTPNFLCEAGRAEDLFCRRDPESAAFKLDLLSGSFGSPDVHPQSSWTEAKQTLRSRAGAAGRVVERLDEETSPRSSSADFSFHRHESPLKLDFSFCQSPTPNRLVLSTVPPTPTGPSWGLSPPAGAPWGSEDHEGPTAALDSYGSRIWRGLERKRSREAAGLDPSASTPLKMGRLSCEKVPGRGDGQTRLRLF</sequence>
<dbReference type="GeneTree" id="ENSGT00390000013037"/>
<accession>A0A3B3HQH7</accession>
<feature type="region of interest" description="Disordered" evidence="1">
    <location>
        <begin position="1335"/>
        <end position="1361"/>
    </location>
</feature>
<dbReference type="InterPro" id="IPR039991">
    <property type="entry name" value="SHOC1"/>
</dbReference>
<dbReference type="Bgee" id="ENSORLG00000030010">
    <property type="expression patterns" value="Expressed in testis and 5 other cell types or tissues"/>
</dbReference>
<gene>
    <name evidence="2" type="primary">shoc1</name>
</gene>
<evidence type="ECO:0000313" key="2">
    <source>
        <dbReference type="Ensembl" id="ENSORLP00000033921.1"/>
    </source>
</evidence>
<dbReference type="GO" id="GO:0000794">
    <property type="term" value="C:condensed nuclear chromosome"/>
    <property type="evidence" value="ECO:0000318"/>
    <property type="project" value="GO_Central"/>
</dbReference>
<dbReference type="PANTHER" id="PTHR35668">
    <property type="entry name" value="PROTEIN SHORTAGE IN CHIASMATA 1 ORTHOLOG"/>
    <property type="match status" value="1"/>
</dbReference>
<reference evidence="2 3" key="1">
    <citation type="journal article" date="2007" name="Nature">
        <title>The medaka draft genome and insights into vertebrate genome evolution.</title>
        <authorList>
            <person name="Kasahara M."/>
            <person name="Naruse K."/>
            <person name="Sasaki S."/>
            <person name="Nakatani Y."/>
            <person name="Qu W."/>
            <person name="Ahsan B."/>
            <person name="Yamada T."/>
            <person name="Nagayasu Y."/>
            <person name="Doi K."/>
            <person name="Kasai Y."/>
            <person name="Jindo T."/>
            <person name="Kobayashi D."/>
            <person name="Shimada A."/>
            <person name="Toyoda A."/>
            <person name="Kuroki Y."/>
            <person name="Fujiyama A."/>
            <person name="Sasaki T."/>
            <person name="Shimizu A."/>
            <person name="Asakawa S."/>
            <person name="Shimizu N."/>
            <person name="Hashimoto S."/>
            <person name="Yang J."/>
            <person name="Lee Y."/>
            <person name="Matsushima K."/>
            <person name="Sugano S."/>
            <person name="Sakaizumi M."/>
            <person name="Narita T."/>
            <person name="Ohishi K."/>
            <person name="Haga S."/>
            <person name="Ohta F."/>
            <person name="Nomoto H."/>
            <person name="Nogata K."/>
            <person name="Morishita T."/>
            <person name="Endo T."/>
            <person name="Shin-I T."/>
            <person name="Takeda H."/>
            <person name="Morishita S."/>
            <person name="Kohara Y."/>
        </authorList>
    </citation>
    <scope>NUCLEOTIDE SEQUENCE [LARGE SCALE GENOMIC DNA]</scope>
    <source>
        <strain evidence="2 3">Hd-rR</strain>
    </source>
</reference>
<evidence type="ECO:0000313" key="3">
    <source>
        <dbReference type="Proteomes" id="UP000001038"/>
    </source>
</evidence>
<evidence type="ECO:0000256" key="1">
    <source>
        <dbReference type="SAM" id="MobiDB-lite"/>
    </source>
</evidence>
<dbReference type="InParanoid" id="A0A3B3HQH7"/>
<reference evidence="2" key="2">
    <citation type="submission" date="2025-08" db="UniProtKB">
        <authorList>
            <consortium name="Ensembl"/>
        </authorList>
    </citation>
    <scope>IDENTIFICATION</scope>
    <source>
        <strain evidence="2">Hd-rR</strain>
    </source>
</reference>